<organism evidence="1 2">
    <name type="scientific">Allacma fusca</name>
    <dbReference type="NCBI Taxonomy" id="39272"/>
    <lineage>
        <taxon>Eukaryota</taxon>
        <taxon>Metazoa</taxon>
        <taxon>Ecdysozoa</taxon>
        <taxon>Arthropoda</taxon>
        <taxon>Hexapoda</taxon>
        <taxon>Collembola</taxon>
        <taxon>Symphypleona</taxon>
        <taxon>Sminthuridae</taxon>
        <taxon>Allacma</taxon>
    </lineage>
</organism>
<keyword evidence="2" id="KW-1185">Reference proteome</keyword>
<evidence type="ECO:0000313" key="2">
    <source>
        <dbReference type="Proteomes" id="UP000708208"/>
    </source>
</evidence>
<sequence length="27" mass="3067">MHHLSTPAMTNDFSTKDLTCQVEYPTV</sequence>
<evidence type="ECO:0000313" key="1">
    <source>
        <dbReference type="EMBL" id="CAG7817573.1"/>
    </source>
</evidence>
<dbReference type="AlphaFoldDB" id="A0A8J2PDI8"/>
<gene>
    <name evidence="1" type="ORF">AFUS01_LOCUS28131</name>
</gene>
<dbReference type="EMBL" id="CAJVCH010397596">
    <property type="protein sequence ID" value="CAG7817573.1"/>
    <property type="molecule type" value="Genomic_DNA"/>
</dbReference>
<proteinExistence type="predicted"/>
<comment type="caution">
    <text evidence="1">The sequence shown here is derived from an EMBL/GenBank/DDBJ whole genome shotgun (WGS) entry which is preliminary data.</text>
</comment>
<accession>A0A8J2PDI8</accession>
<reference evidence="1" key="1">
    <citation type="submission" date="2021-06" db="EMBL/GenBank/DDBJ databases">
        <authorList>
            <person name="Hodson N. C."/>
            <person name="Mongue J. A."/>
            <person name="Jaron S. K."/>
        </authorList>
    </citation>
    <scope>NUCLEOTIDE SEQUENCE</scope>
</reference>
<dbReference type="Proteomes" id="UP000708208">
    <property type="component" value="Unassembled WGS sequence"/>
</dbReference>
<name>A0A8J2PDI8_9HEXA</name>
<protein>
    <submittedName>
        <fullName evidence="1">Uncharacterized protein</fullName>
    </submittedName>
</protein>
<feature type="non-terminal residue" evidence="1">
    <location>
        <position position="27"/>
    </location>
</feature>